<proteinExistence type="predicted"/>
<evidence type="ECO:0000256" key="1">
    <source>
        <dbReference type="SAM" id="MobiDB-lite"/>
    </source>
</evidence>
<sequence length="696" mass="77771">MQPSAESVPPIDPIWRIGLYERHVFRSNGRVGALCLECGEMFWENGTDEKKRMGRALKRHLLTTHRQYGLKLLEQMLEEEEREEAEGRGEGGQIAKDANSSVCGTVQSQFVEAFHQTIVATETMPTELIEEKSQLKRKDVPNLEDLSYQINARDEELAKSLPAAQTDGDGTSTSTECDANTSITMPSISADLWAAAQQLSTSLHNNNKTSAVAYGKTSNLDVNLPALPPIVCGQFVIELLELPERVFPIYVDEHSVRWHWLHAAKNEKQATDGHEKRLFNNESEERLFFDCAIDKLCPFRAVWVRDRSAVYQSQGHAHSPLLSPQQGLTVQNAPITPDCSRLLLPISENAPITPDCSRLLLPISENAPIISDRSCPLLSPQRSIDDSSRITDQSSHSQLPISTLIGKACPIIINVSGPVSSVSSGVGKNGPISVGTSSQKSTKEWHFLAHVDENESNLGSICLQWSITRQKIKNCKDGTIQYNYVCKKYQPPFRCHFRAVFVRGQNSIFYRSAHNHSVPLSELEKDWLKEWKEQRNMTKMKQQRQPKVSTSALSFSSPLKSLRQFVSDQQQSLTDSQQKSFENNQQIVGLNHSSIDSLQNFVATNSINEEQQKHQQQSSSQNANSLPTTECSPIGALQKFITYLDSRPSTSQQQQQNDGLHLFPQLNACAGQQQAKSAENHNGNGAMAIKQEHFDE</sequence>
<comment type="caution">
    <text evidence="2">The sequence shown here is derived from an EMBL/GenBank/DDBJ whole genome shotgun (WGS) entry which is preliminary data.</text>
</comment>
<accession>A0ABD2JUD8</accession>
<organism evidence="2 3">
    <name type="scientific">Heterodera schachtii</name>
    <name type="common">Sugarbeet cyst nematode worm</name>
    <name type="synonym">Tylenchus schachtii</name>
    <dbReference type="NCBI Taxonomy" id="97005"/>
    <lineage>
        <taxon>Eukaryota</taxon>
        <taxon>Metazoa</taxon>
        <taxon>Ecdysozoa</taxon>
        <taxon>Nematoda</taxon>
        <taxon>Chromadorea</taxon>
        <taxon>Rhabditida</taxon>
        <taxon>Tylenchina</taxon>
        <taxon>Tylenchomorpha</taxon>
        <taxon>Tylenchoidea</taxon>
        <taxon>Heteroderidae</taxon>
        <taxon>Heteroderinae</taxon>
        <taxon>Heterodera</taxon>
    </lineage>
</organism>
<dbReference type="AlphaFoldDB" id="A0ABD2JUD8"/>
<keyword evidence="3" id="KW-1185">Reference proteome</keyword>
<protein>
    <submittedName>
        <fullName evidence="2">Uncharacterized protein</fullName>
    </submittedName>
</protein>
<dbReference type="EMBL" id="JBICCN010000095">
    <property type="protein sequence ID" value="KAL3094265.1"/>
    <property type="molecule type" value="Genomic_DNA"/>
</dbReference>
<reference evidence="2 3" key="1">
    <citation type="submission" date="2024-10" db="EMBL/GenBank/DDBJ databases">
        <authorList>
            <person name="Kim D."/>
        </authorList>
    </citation>
    <scope>NUCLEOTIDE SEQUENCE [LARGE SCALE GENOMIC DNA]</scope>
    <source>
        <strain evidence="2">Taebaek</strain>
    </source>
</reference>
<dbReference type="Proteomes" id="UP001620645">
    <property type="component" value="Unassembled WGS sequence"/>
</dbReference>
<name>A0ABD2JUD8_HETSC</name>
<gene>
    <name evidence="2" type="ORF">niasHS_004021</name>
</gene>
<feature type="region of interest" description="Disordered" evidence="1">
    <location>
        <begin position="671"/>
        <end position="696"/>
    </location>
</feature>
<feature type="compositionally biased region" description="Polar residues" evidence="1">
    <location>
        <begin position="671"/>
        <end position="683"/>
    </location>
</feature>
<evidence type="ECO:0000313" key="3">
    <source>
        <dbReference type="Proteomes" id="UP001620645"/>
    </source>
</evidence>
<feature type="region of interest" description="Disordered" evidence="1">
    <location>
        <begin position="609"/>
        <end position="628"/>
    </location>
</feature>
<evidence type="ECO:0000313" key="2">
    <source>
        <dbReference type="EMBL" id="KAL3094265.1"/>
    </source>
</evidence>